<evidence type="ECO:0000256" key="1">
    <source>
        <dbReference type="SAM" id="SignalP"/>
    </source>
</evidence>
<accession>A0ABW3B6T7</accession>
<protein>
    <submittedName>
        <fullName evidence="2">DUF6452 family protein</fullName>
    </submittedName>
</protein>
<evidence type="ECO:0000313" key="2">
    <source>
        <dbReference type="EMBL" id="MFD0798636.1"/>
    </source>
</evidence>
<evidence type="ECO:0000313" key="3">
    <source>
        <dbReference type="Proteomes" id="UP001597012"/>
    </source>
</evidence>
<dbReference type="Proteomes" id="UP001597012">
    <property type="component" value="Unassembled WGS sequence"/>
</dbReference>
<organism evidence="2 3">
    <name type="scientific">Maribacter chungangensis</name>
    <dbReference type="NCBI Taxonomy" id="1069117"/>
    <lineage>
        <taxon>Bacteria</taxon>
        <taxon>Pseudomonadati</taxon>
        <taxon>Bacteroidota</taxon>
        <taxon>Flavobacteriia</taxon>
        <taxon>Flavobacteriales</taxon>
        <taxon>Flavobacteriaceae</taxon>
        <taxon>Maribacter</taxon>
    </lineage>
</organism>
<dbReference type="InterPro" id="IPR045607">
    <property type="entry name" value="DUF6452"/>
</dbReference>
<feature type="signal peptide" evidence="1">
    <location>
        <begin position="1"/>
        <end position="21"/>
    </location>
</feature>
<feature type="chain" id="PRO_5045418542" evidence="1">
    <location>
        <begin position="22"/>
        <end position="168"/>
    </location>
</feature>
<gene>
    <name evidence="2" type="ORF">ACFQZJ_14280</name>
</gene>
<keyword evidence="3" id="KW-1185">Reference proteome</keyword>
<sequence length="168" mass="18746">MKNFGYSILLLILLFTVASCEKDDICVEGTTPLMVVEFFDVNNRNTPKNVAALRVVGEGQLVTVNTVADRTALNKINIPLKTVEESTSFLLISNSADNDDGFETGNIDTLVFDYARLEDFKSRACGFIVNYQALEGTLTTDTDNWIQEIEIIRSDIINSDSTHVKIYH</sequence>
<dbReference type="PROSITE" id="PS51257">
    <property type="entry name" value="PROKAR_LIPOPROTEIN"/>
    <property type="match status" value="1"/>
</dbReference>
<dbReference type="EMBL" id="JBHTHY010000012">
    <property type="protein sequence ID" value="MFD0798636.1"/>
    <property type="molecule type" value="Genomic_DNA"/>
</dbReference>
<proteinExistence type="predicted"/>
<dbReference type="Pfam" id="PF20050">
    <property type="entry name" value="DUF6452"/>
    <property type="match status" value="1"/>
</dbReference>
<name>A0ABW3B6T7_9FLAO</name>
<comment type="caution">
    <text evidence="2">The sequence shown here is derived from an EMBL/GenBank/DDBJ whole genome shotgun (WGS) entry which is preliminary data.</text>
</comment>
<dbReference type="RefSeq" id="WP_379935483.1">
    <property type="nucleotide sequence ID" value="NZ_JBHTHY010000012.1"/>
</dbReference>
<reference evidence="3" key="1">
    <citation type="journal article" date="2019" name="Int. J. Syst. Evol. Microbiol.">
        <title>The Global Catalogue of Microorganisms (GCM) 10K type strain sequencing project: providing services to taxonomists for standard genome sequencing and annotation.</title>
        <authorList>
            <consortium name="The Broad Institute Genomics Platform"/>
            <consortium name="The Broad Institute Genome Sequencing Center for Infectious Disease"/>
            <person name="Wu L."/>
            <person name="Ma J."/>
        </authorList>
    </citation>
    <scope>NUCLEOTIDE SEQUENCE [LARGE SCALE GENOMIC DNA]</scope>
    <source>
        <strain evidence="3">CCUG 61948</strain>
    </source>
</reference>
<keyword evidence="1" id="KW-0732">Signal</keyword>